<organism evidence="1">
    <name type="scientific">marine metagenome</name>
    <dbReference type="NCBI Taxonomy" id="408172"/>
    <lineage>
        <taxon>unclassified sequences</taxon>
        <taxon>metagenomes</taxon>
        <taxon>ecological metagenomes</taxon>
    </lineage>
</organism>
<dbReference type="AlphaFoldDB" id="A0A382JC88"/>
<evidence type="ECO:0000313" key="1">
    <source>
        <dbReference type="EMBL" id="SVC09269.1"/>
    </source>
</evidence>
<dbReference type="InterPro" id="IPR055731">
    <property type="entry name" value="Pam3_gp33-like"/>
</dbReference>
<feature type="non-terminal residue" evidence="1">
    <location>
        <position position="96"/>
    </location>
</feature>
<proteinExistence type="predicted"/>
<gene>
    <name evidence="1" type="ORF">METZ01_LOCUS262123</name>
</gene>
<protein>
    <submittedName>
        <fullName evidence="1">Uncharacterized protein</fullName>
    </submittedName>
</protein>
<dbReference type="Pfam" id="PF23984">
    <property type="entry name" value="DUF7307"/>
    <property type="match status" value="1"/>
</dbReference>
<sequence length="96" mass="10631">MKREEQRLSGEIIPTLLAESGFSSLKLADGSFVEVKPYYSASISTKNKEAAYNWLRSNGLGDIIKNEISVSFGRNEDNKAAEYANLAQSHGYQPTQ</sequence>
<reference evidence="1" key="1">
    <citation type="submission" date="2018-05" db="EMBL/GenBank/DDBJ databases">
        <authorList>
            <person name="Lanie J.A."/>
            <person name="Ng W.-L."/>
            <person name="Kazmierczak K.M."/>
            <person name="Andrzejewski T.M."/>
            <person name="Davidsen T.M."/>
            <person name="Wayne K.J."/>
            <person name="Tettelin H."/>
            <person name="Glass J.I."/>
            <person name="Rusch D."/>
            <person name="Podicherti R."/>
            <person name="Tsui H.-C.T."/>
            <person name="Winkler M.E."/>
        </authorList>
    </citation>
    <scope>NUCLEOTIDE SEQUENCE</scope>
</reference>
<accession>A0A382JC88</accession>
<name>A0A382JC88_9ZZZZ</name>
<dbReference type="EMBL" id="UINC01073128">
    <property type="protein sequence ID" value="SVC09269.1"/>
    <property type="molecule type" value="Genomic_DNA"/>
</dbReference>